<evidence type="ECO:0000313" key="3">
    <source>
        <dbReference type="Proteomes" id="UP000887159"/>
    </source>
</evidence>
<sequence>MASGSYMTPIYSRSQSEVQGDLHKRPADIHKEIVSVYGNIMNRQNVTKWCHHFSEENGGSNVAWNGALGHHLGGKSFHDDDEIKDEVEM</sequence>
<keyword evidence="3" id="KW-1185">Reference proteome</keyword>
<gene>
    <name evidence="2" type="ORF">TNCV_3682911</name>
</gene>
<reference evidence="2" key="1">
    <citation type="submission" date="2020-08" db="EMBL/GenBank/DDBJ databases">
        <title>Multicomponent nature underlies the extraordinary mechanical properties of spider dragline silk.</title>
        <authorList>
            <person name="Kono N."/>
            <person name="Nakamura H."/>
            <person name="Mori M."/>
            <person name="Yoshida Y."/>
            <person name="Ohtoshi R."/>
            <person name="Malay A.D."/>
            <person name="Moran D.A.P."/>
            <person name="Tomita M."/>
            <person name="Numata K."/>
            <person name="Arakawa K."/>
        </authorList>
    </citation>
    <scope>NUCLEOTIDE SEQUENCE</scope>
</reference>
<accession>A0A8X6RCS3</accession>
<proteinExistence type="predicted"/>
<evidence type="ECO:0000313" key="2">
    <source>
        <dbReference type="EMBL" id="GFX91705.1"/>
    </source>
</evidence>
<organism evidence="2 3">
    <name type="scientific">Trichonephila clavipes</name>
    <name type="common">Golden silk orbweaver</name>
    <name type="synonym">Nephila clavipes</name>
    <dbReference type="NCBI Taxonomy" id="2585209"/>
    <lineage>
        <taxon>Eukaryota</taxon>
        <taxon>Metazoa</taxon>
        <taxon>Ecdysozoa</taxon>
        <taxon>Arthropoda</taxon>
        <taxon>Chelicerata</taxon>
        <taxon>Arachnida</taxon>
        <taxon>Araneae</taxon>
        <taxon>Araneomorphae</taxon>
        <taxon>Entelegynae</taxon>
        <taxon>Araneoidea</taxon>
        <taxon>Nephilidae</taxon>
        <taxon>Trichonephila</taxon>
    </lineage>
</organism>
<protein>
    <submittedName>
        <fullName evidence="2">Uncharacterized protein</fullName>
    </submittedName>
</protein>
<feature type="region of interest" description="Disordered" evidence="1">
    <location>
        <begin position="1"/>
        <end position="23"/>
    </location>
</feature>
<name>A0A8X6RCS3_TRICX</name>
<evidence type="ECO:0000256" key="1">
    <source>
        <dbReference type="SAM" id="MobiDB-lite"/>
    </source>
</evidence>
<dbReference type="Proteomes" id="UP000887159">
    <property type="component" value="Unassembled WGS sequence"/>
</dbReference>
<comment type="caution">
    <text evidence="2">The sequence shown here is derived from an EMBL/GenBank/DDBJ whole genome shotgun (WGS) entry which is preliminary data.</text>
</comment>
<dbReference type="EMBL" id="BMAU01021135">
    <property type="protein sequence ID" value="GFX91705.1"/>
    <property type="molecule type" value="Genomic_DNA"/>
</dbReference>
<dbReference type="AlphaFoldDB" id="A0A8X6RCS3"/>